<evidence type="ECO:0000313" key="1">
    <source>
        <dbReference type="EMBL" id="RAH44241.1"/>
    </source>
</evidence>
<keyword evidence="2" id="KW-1185">Reference proteome</keyword>
<sequence>MLDSVDLHVSFEYDTCPWGILYDSHIQINQKNDNDLARRLEVFFVVSLNTGVQIKEDRHCFRNRGGQACESSLLIKQNFVPNEFLKGIDTGIDSLKRVSLRLFSPSNLLFLPIHCTTLLDNDIWTRPSTIKQQLLNPFTILNRKMDKLTEQPGQNRARRGAFSGTSSSAAAAETMTPTPTSTTPTSLTTPTTPTAPSPSHTPAQPSYSTLHSSHHEEGTAYVPQYRDATNGSHDEVEYHPFTAHDPLYYHPRYRKVVTWRQPTATVIPAHDSIPLPDHPRETRAPPHPPSPPPIPTDANLMPPPPFPRRLRPQPPQPPSILKPPTRTDRETLQGNLWAMMKLADRELTACHEILEATSQQCLQHLFEIDEGLKYLDALFQEDERQADMLRRYGRRHERSAHCLANGDVHFCAYRYGRGRGPRSTRNERRTAGISSPYRGGGHHDWQNSQRGLDRTVASGRVVKMRKKSDSMTGIAARIKLGYEDLKNRLPRRRLAGDEDENWGGIEGEKTEIETEEEDADDDDDEDYYDEDDNED</sequence>
<proteinExistence type="predicted"/>
<evidence type="ECO:0000313" key="2">
    <source>
        <dbReference type="Proteomes" id="UP000249057"/>
    </source>
</evidence>
<accession>A0ACD1G4T4</accession>
<dbReference type="Proteomes" id="UP000249057">
    <property type="component" value="Unassembled WGS sequence"/>
</dbReference>
<name>A0ACD1G4T4_9EURO</name>
<organism evidence="1 2">
    <name type="scientific">Aspergillus brunneoviolaceus CBS 621.78</name>
    <dbReference type="NCBI Taxonomy" id="1450534"/>
    <lineage>
        <taxon>Eukaryota</taxon>
        <taxon>Fungi</taxon>
        <taxon>Dikarya</taxon>
        <taxon>Ascomycota</taxon>
        <taxon>Pezizomycotina</taxon>
        <taxon>Eurotiomycetes</taxon>
        <taxon>Eurotiomycetidae</taxon>
        <taxon>Eurotiales</taxon>
        <taxon>Aspergillaceae</taxon>
        <taxon>Aspergillus</taxon>
        <taxon>Aspergillus subgen. Circumdati</taxon>
    </lineage>
</organism>
<dbReference type="EMBL" id="KZ825355">
    <property type="protein sequence ID" value="RAH44241.1"/>
    <property type="molecule type" value="Genomic_DNA"/>
</dbReference>
<protein>
    <submittedName>
        <fullName evidence="1">Uncharacterized protein</fullName>
    </submittedName>
</protein>
<gene>
    <name evidence="1" type="ORF">BO95DRAFT_181971</name>
</gene>
<reference evidence="1" key="1">
    <citation type="submission" date="2018-02" db="EMBL/GenBank/DDBJ databases">
        <title>The genomes of Aspergillus section Nigri reveals drivers in fungal speciation.</title>
        <authorList>
            <consortium name="DOE Joint Genome Institute"/>
            <person name="Vesth T.C."/>
            <person name="Nybo J."/>
            <person name="Theobald S."/>
            <person name="Brandl J."/>
            <person name="Frisvad J.C."/>
            <person name="Nielsen K.F."/>
            <person name="Lyhne E.K."/>
            <person name="Kogle M.E."/>
            <person name="Kuo A."/>
            <person name="Riley R."/>
            <person name="Clum A."/>
            <person name="Nolan M."/>
            <person name="Lipzen A."/>
            <person name="Salamov A."/>
            <person name="Henrissat B."/>
            <person name="Wiebenga A."/>
            <person name="De vries R.P."/>
            <person name="Grigoriev I.V."/>
            <person name="Mortensen U.H."/>
            <person name="Andersen M.R."/>
            <person name="Baker S.E."/>
        </authorList>
    </citation>
    <scope>NUCLEOTIDE SEQUENCE</scope>
    <source>
        <strain evidence="1">CBS 621.78</strain>
    </source>
</reference>